<gene>
    <name evidence="2" type="ORF">Q4481_00960</name>
</gene>
<comment type="caution">
    <text evidence="2">The sequence shown here is derived from an EMBL/GenBank/DDBJ whole genome shotgun (WGS) entry which is preliminary data.</text>
</comment>
<dbReference type="RefSeq" id="WP_304374345.1">
    <property type="nucleotide sequence ID" value="NZ_JAUOZU010000001.1"/>
</dbReference>
<evidence type="ECO:0000313" key="3">
    <source>
        <dbReference type="Proteomes" id="UP001174932"/>
    </source>
</evidence>
<feature type="region of interest" description="Disordered" evidence="1">
    <location>
        <begin position="78"/>
        <end position="97"/>
    </location>
</feature>
<accession>A0ABT8YFN5</accession>
<reference evidence="2" key="1">
    <citation type="journal article" date="2015" name="Int. J. Syst. Evol. Microbiol.">
        <title>Rhizobium alvei sp. nov., isolated from a freshwater river.</title>
        <authorList>
            <person name="Sheu S.Y."/>
            <person name="Huang H.W."/>
            <person name="Young C.C."/>
            <person name="Chen W.M."/>
        </authorList>
    </citation>
    <scope>NUCLEOTIDE SEQUENCE</scope>
    <source>
        <strain evidence="2">TNR-22</strain>
    </source>
</reference>
<keyword evidence="3" id="KW-1185">Reference proteome</keyword>
<dbReference type="PROSITE" id="PS51257">
    <property type="entry name" value="PROKAR_LIPOPROTEIN"/>
    <property type="match status" value="1"/>
</dbReference>
<protein>
    <recommendedName>
        <fullName evidence="4">Lipoprotein</fullName>
    </recommendedName>
</protein>
<evidence type="ECO:0000313" key="2">
    <source>
        <dbReference type="EMBL" id="MDO6962502.1"/>
    </source>
</evidence>
<organism evidence="2 3">
    <name type="scientific">Rhizobium alvei</name>
    <dbReference type="NCBI Taxonomy" id="1132659"/>
    <lineage>
        <taxon>Bacteria</taxon>
        <taxon>Pseudomonadati</taxon>
        <taxon>Pseudomonadota</taxon>
        <taxon>Alphaproteobacteria</taxon>
        <taxon>Hyphomicrobiales</taxon>
        <taxon>Rhizobiaceae</taxon>
        <taxon>Rhizobium/Agrobacterium group</taxon>
        <taxon>Rhizobium</taxon>
    </lineage>
</organism>
<name>A0ABT8YFN5_9HYPH</name>
<reference evidence="2" key="2">
    <citation type="submission" date="2023-07" db="EMBL/GenBank/DDBJ databases">
        <authorList>
            <person name="Shen H."/>
        </authorList>
    </citation>
    <scope>NUCLEOTIDE SEQUENCE</scope>
    <source>
        <strain evidence="2">TNR-22</strain>
    </source>
</reference>
<evidence type="ECO:0000256" key="1">
    <source>
        <dbReference type="SAM" id="MobiDB-lite"/>
    </source>
</evidence>
<evidence type="ECO:0008006" key="4">
    <source>
        <dbReference type="Google" id="ProtNLM"/>
    </source>
</evidence>
<proteinExistence type="predicted"/>
<dbReference type="Proteomes" id="UP001174932">
    <property type="component" value="Unassembled WGS sequence"/>
</dbReference>
<dbReference type="EMBL" id="JAUOZU010000001">
    <property type="protein sequence ID" value="MDO6962502.1"/>
    <property type="molecule type" value="Genomic_DNA"/>
</dbReference>
<sequence>MASVFRMAGGVTGLVAVATLLSSCMGPTYGTDKSSGEQLITDLGESFALSPAKRPEPIAYQPRGSLVKPADPTALVAPQKSLASKDNPQWVESPEQARARLKAEADENADNGSYRSPLMVAVTEGKALTPEEQQKAYREARAIQDGRYSDRRRFMSDPPLEYRKVDDPAALQNLGESEAAKEKKRMKDAAIAGTGKQWWQVFD</sequence>